<gene>
    <name evidence="2" type="ORF">SG34_014755</name>
</gene>
<dbReference type="Gene3D" id="2.60.120.10">
    <property type="entry name" value="Jelly Rolls"/>
    <property type="match status" value="1"/>
</dbReference>
<sequence>MNNIFENIPADLSKEIFQQLAGNDKVRVERIISKGHNSPESGWYDQADNEWVMVLKGQAKLLFEDLGEVTLGPGDHFDIKAHHRHKVSWTAPDVETIWLAVHY</sequence>
<dbReference type="EMBL" id="CP059733">
    <property type="protein sequence ID" value="WDE08038.1"/>
    <property type="molecule type" value="Genomic_DNA"/>
</dbReference>
<dbReference type="Proteomes" id="UP000032352">
    <property type="component" value="Chromosome"/>
</dbReference>
<dbReference type="RefSeq" id="WP_044840144.1">
    <property type="nucleotide sequence ID" value="NZ_CP059733.1"/>
</dbReference>
<evidence type="ECO:0000259" key="1">
    <source>
        <dbReference type="Pfam" id="PF07883"/>
    </source>
</evidence>
<dbReference type="AlphaFoldDB" id="A0AAF0CBV7"/>
<dbReference type="CDD" id="cd06981">
    <property type="entry name" value="cupin_reut_a1446"/>
    <property type="match status" value="1"/>
</dbReference>
<dbReference type="InterPro" id="IPR013096">
    <property type="entry name" value="Cupin_2"/>
</dbReference>
<dbReference type="KEGG" id="tvd:SG34_014755"/>
<name>A0AAF0CBV7_9GAMM</name>
<accession>A0AAF0CBV7</accession>
<organism evidence="2 3">
    <name type="scientific">Thalassomonas viridans</name>
    <dbReference type="NCBI Taxonomy" id="137584"/>
    <lineage>
        <taxon>Bacteria</taxon>
        <taxon>Pseudomonadati</taxon>
        <taxon>Pseudomonadota</taxon>
        <taxon>Gammaproteobacteria</taxon>
        <taxon>Alteromonadales</taxon>
        <taxon>Colwelliaceae</taxon>
        <taxon>Thalassomonas</taxon>
    </lineage>
</organism>
<dbReference type="InterPro" id="IPR014710">
    <property type="entry name" value="RmlC-like_jellyroll"/>
</dbReference>
<protein>
    <submittedName>
        <fullName evidence="2">Cupin</fullName>
    </submittedName>
</protein>
<reference evidence="2 3" key="2">
    <citation type="journal article" date="2022" name="Mar. Drugs">
        <title>Bioassay-Guided Fractionation Leads to the Detection of Cholic Acid Generated by the Rare Thalassomonas sp.</title>
        <authorList>
            <person name="Pheiffer F."/>
            <person name="Schneider Y.K."/>
            <person name="Hansen E.H."/>
            <person name="Andersen J.H."/>
            <person name="Isaksson J."/>
            <person name="Busche T."/>
            <person name="R C."/>
            <person name="Kalinowski J."/>
            <person name="Zyl L.V."/>
            <person name="Trindade M."/>
        </authorList>
    </citation>
    <scope>NUCLEOTIDE SEQUENCE [LARGE SCALE GENOMIC DNA]</scope>
    <source>
        <strain evidence="2 3">XOM25</strain>
    </source>
</reference>
<reference evidence="2 3" key="1">
    <citation type="journal article" date="2015" name="Genome Announc.">
        <title>Draft Genome Sequences of Marine Isolates of Thalassomonas viridans and Thalassomonas actiniarum.</title>
        <authorList>
            <person name="Olonade I."/>
            <person name="van Zyl L.J."/>
            <person name="Trindade M."/>
        </authorList>
    </citation>
    <scope>NUCLEOTIDE SEQUENCE [LARGE SCALE GENOMIC DNA]</scope>
    <source>
        <strain evidence="2 3">XOM25</strain>
    </source>
</reference>
<feature type="domain" description="Cupin type-2" evidence="1">
    <location>
        <begin position="43"/>
        <end position="101"/>
    </location>
</feature>
<dbReference type="SUPFAM" id="SSF51182">
    <property type="entry name" value="RmlC-like cupins"/>
    <property type="match status" value="1"/>
</dbReference>
<keyword evidence="3" id="KW-1185">Reference proteome</keyword>
<evidence type="ECO:0000313" key="2">
    <source>
        <dbReference type="EMBL" id="WDE08038.1"/>
    </source>
</evidence>
<dbReference type="InterPro" id="IPR011051">
    <property type="entry name" value="RmlC_Cupin_sf"/>
</dbReference>
<proteinExistence type="predicted"/>
<evidence type="ECO:0000313" key="3">
    <source>
        <dbReference type="Proteomes" id="UP000032352"/>
    </source>
</evidence>
<dbReference type="Pfam" id="PF07883">
    <property type="entry name" value="Cupin_2"/>
    <property type="match status" value="1"/>
</dbReference>